<dbReference type="AlphaFoldDB" id="A0A0D3GBV6"/>
<name>A0A0D3GBV6_9ORYZ</name>
<feature type="region of interest" description="Disordered" evidence="1">
    <location>
        <begin position="174"/>
        <end position="224"/>
    </location>
</feature>
<keyword evidence="4" id="KW-1185">Reference proteome</keyword>
<feature type="region of interest" description="Disordered" evidence="1">
    <location>
        <begin position="84"/>
        <end position="122"/>
    </location>
</feature>
<dbReference type="Proteomes" id="UP000026960">
    <property type="component" value="Chromosome 6"/>
</dbReference>
<dbReference type="HOGENOM" id="CLU_431732_0_0_1"/>
<dbReference type="Gramene" id="OBART06G00420.1">
    <property type="protein sequence ID" value="OBART06G00420.1"/>
    <property type="gene ID" value="OBART06G00420"/>
</dbReference>
<feature type="signal peptide" evidence="2">
    <location>
        <begin position="1"/>
        <end position="28"/>
    </location>
</feature>
<dbReference type="eggNOG" id="ENOG502R1VH">
    <property type="taxonomic scope" value="Eukaryota"/>
</dbReference>
<feature type="region of interest" description="Disordered" evidence="1">
    <location>
        <begin position="138"/>
        <end position="161"/>
    </location>
</feature>
<dbReference type="EnsemblPlants" id="OBART06G00420.1">
    <property type="protein sequence ID" value="OBART06G00420.1"/>
    <property type="gene ID" value="OBART06G00420"/>
</dbReference>
<evidence type="ECO:0000313" key="3">
    <source>
        <dbReference type="EnsemblPlants" id="OBART06G00420.1"/>
    </source>
</evidence>
<dbReference type="PaxDb" id="65489-OBART06G00420.1"/>
<reference evidence="3" key="2">
    <citation type="submission" date="2015-03" db="UniProtKB">
        <authorList>
            <consortium name="EnsemblPlants"/>
        </authorList>
    </citation>
    <scope>IDENTIFICATION</scope>
</reference>
<dbReference type="PANTHER" id="PTHR35360:SF2">
    <property type="entry name" value="OS01G0324125 PROTEIN"/>
    <property type="match status" value="1"/>
</dbReference>
<feature type="chain" id="PRO_5002276169" evidence="2">
    <location>
        <begin position="29"/>
        <end position="634"/>
    </location>
</feature>
<evidence type="ECO:0000256" key="1">
    <source>
        <dbReference type="SAM" id="MobiDB-lite"/>
    </source>
</evidence>
<protein>
    <submittedName>
        <fullName evidence="3">Uncharacterized protein</fullName>
    </submittedName>
</protein>
<organism evidence="3">
    <name type="scientific">Oryza barthii</name>
    <dbReference type="NCBI Taxonomy" id="65489"/>
    <lineage>
        <taxon>Eukaryota</taxon>
        <taxon>Viridiplantae</taxon>
        <taxon>Streptophyta</taxon>
        <taxon>Embryophyta</taxon>
        <taxon>Tracheophyta</taxon>
        <taxon>Spermatophyta</taxon>
        <taxon>Magnoliopsida</taxon>
        <taxon>Liliopsida</taxon>
        <taxon>Poales</taxon>
        <taxon>Poaceae</taxon>
        <taxon>BOP clade</taxon>
        <taxon>Oryzoideae</taxon>
        <taxon>Oryzeae</taxon>
        <taxon>Oryzinae</taxon>
        <taxon>Oryza</taxon>
    </lineage>
</organism>
<evidence type="ECO:0000313" key="4">
    <source>
        <dbReference type="Proteomes" id="UP000026960"/>
    </source>
</evidence>
<sequence>MLHAHTGATGRRCWSALLAAVDVGELVASGVVQAAACSCTKDVMEHVGPLSATEEVRPHLSANGRATSNCSRLARREVTVATALLRSPPLSGAEAPRTKSPAPLSPSPERERQEPKIRAPLSPSARLALRNQWSCSTAATTSTPCAPSRPPPRTTTATAGSSCIRSARRCTRRGRRTCSARSTDGRTLPRGGNDRVGRLGADWPRRQPRHPARPTPPRLVHRRLGIGGRRPAGCLGRSHEYVLRGASHPPETPCLPFQFQNQIFWGAVLRLLSNSRSFPFASFTVQQLRLLGSSRVIRVTTAPLKNSTMTTLSNKWNQFPIGGDNGMMGADNERAEGPQTMLLVEEGIRKVDTEFACISYLTPWRWCNQAVRWLAWKTGTTLAGLVLPDTWSWEKIVGSPAVQGRGGCSLSACTVCTEAQHRVIYDRLHGSGSFRWRVEVPPTTLRMECIKKEAWNPEEGGKVEHVLEVVVGMGGLPTMDDDYFLPVVGLNKYPGPYKTQMLGLTEYVKPLTAIETARLIRQRGPIIGALAVNPPHYFSYLADAKQRAKRVYRGCPESAIIARKAAWHAVVCFEYRFVKSLIGEELQLKIMDSHSPDGPRRWICFDAFDRLSASHLPAAVSPPIVIGIDLFLPV</sequence>
<dbReference type="PANTHER" id="PTHR35360">
    <property type="entry name" value="OS01G0324125 PROTEIN-RELATED"/>
    <property type="match status" value="1"/>
</dbReference>
<evidence type="ECO:0000256" key="2">
    <source>
        <dbReference type="SAM" id="SignalP"/>
    </source>
</evidence>
<accession>A0A0D3GBV6</accession>
<feature type="compositionally biased region" description="Basic and acidic residues" evidence="1">
    <location>
        <begin position="108"/>
        <end position="117"/>
    </location>
</feature>
<reference evidence="3" key="1">
    <citation type="journal article" date="2009" name="Rice">
        <title>De Novo Next Generation Sequencing of Plant Genomes.</title>
        <authorList>
            <person name="Rounsley S."/>
            <person name="Marri P.R."/>
            <person name="Yu Y."/>
            <person name="He R."/>
            <person name="Sisneros N."/>
            <person name="Goicoechea J.L."/>
            <person name="Lee S.J."/>
            <person name="Angelova A."/>
            <person name="Kudrna D."/>
            <person name="Luo M."/>
            <person name="Affourtit J."/>
            <person name="Desany B."/>
            <person name="Knight J."/>
            <person name="Niazi F."/>
            <person name="Egholm M."/>
            <person name="Wing R.A."/>
        </authorList>
    </citation>
    <scope>NUCLEOTIDE SEQUENCE [LARGE SCALE GENOMIC DNA]</scope>
    <source>
        <strain evidence="3">cv. IRGC 105608</strain>
    </source>
</reference>
<keyword evidence="2" id="KW-0732">Signal</keyword>
<proteinExistence type="predicted"/>